<evidence type="ECO:0000313" key="7">
    <source>
        <dbReference type="EMBL" id="MBM2414163.1"/>
    </source>
</evidence>
<keyword evidence="4 6" id="KW-1133">Transmembrane helix</keyword>
<feature type="transmembrane region" description="Helical" evidence="6">
    <location>
        <begin position="236"/>
        <end position="260"/>
    </location>
</feature>
<evidence type="ECO:0000313" key="8">
    <source>
        <dbReference type="EMBL" id="MBM2418833.1"/>
    </source>
</evidence>
<gene>
    <name evidence="7" type="ORF">JQX41_17730</name>
    <name evidence="8" type="ORF">JQX48_17745</name>
</gene>
<sequence>MSIVSWMVGTADGFLADAAESQFGAVASNTGTIILLMVTLSLIGVCINMAFQFRSMDGASFFWYLIKLMLIGLFAFNWANFNAVANAVIGGLDYIAGALISSVGGGGSGATYFAAEFDDLITEFSQYLNAIGNNLNWMTGAILGGIGLVMLSLLGFMTGIVLIFAKMMLTLMLGLAPIMIALSLFDATKDFFHRWVSTTISYAFYPIVIAAMFSTVVGMANSVLAQLGDPNSATNIGSLVPFFVMVFLAKGFVAATPLIVRGISGNLMVAAAPAVAAGSIGIMRGLFNTAGVKGRARIGALTTGEVIGRGAVQAPAVVRSAAATAGPQVARVAERAKRLGKNNAHV</sequence>
<keyword evidence="10" id="KW-1185">Reference proteome</keyword>
<dbReference type="GO" id="GO:0016020">
    <property type="term" value="C:membrane"/>
    <property type="evidence" value="ECO:0007669"/>
    <property type="project" value="UniProtKB-SubCell"/>
</dbReference>
<proteinExistence type="inferred from homology"/>
<feature type="transmembrane region" description="Helical" evidence="6">
    <location>
        <begin position="163"/>
        <end position="182"/>
    </location>
</feature>
<evidence type="ECO:0000256" key="1">
    <source>
        <dbReference type="ARBA" id="ARBA00004141"/>
    </source>
</evidence>
<evidence type="ECO:0000313" key="9">
    <source>
        <dbReference type="Proteomes" id="UP000755667"/>
    </source>
</evidence>
<feature type="transmembrane region" description="Helical" evidence="6">
    <location>
        <begin position="135"/>
        <end position="156"/>
    </location>
</feature>
<reference evidence="7 10" key="1">
    <citation type="submission" date="2021-01" db="EMBL/GenBank/DDBJ databases">
        <title>Diatom-associated Roseobacters Show Island Model of Population Structure.</title>
        <authorList>
            <person name="Qu L."/>
            <person name="Feng X."/>
            <person name="Chen Y."/>
            <person name="Li L."/>
            <person name="Wang X."/>
            <person name="Hu Z."/>
            <person name="Wang H."/>
            <person name="Luo H."/>
        </authorList>
    </citation>
    <scope>NUCLEOTIDE SEQUENCE</scope>
    <source>
        <strain evidence="8 10">CC28-63</strain>
        <strain evidence="7">CC28-69</strain>
    </source>
</reference>
<dbReference type="EMBL" id="JAFBXE010000013">
    <property type="protein sequence ID" value="MBM2414163.1"/>
    <property type="molecule type" value="Genomic_DNA"/>
</dbReference>
<keyword evidence="5 6" id="KW-0472">Membrane</keyword>
<feature type="transmembrane region" description="Helical" evidence="6">
    <location>
        <begin position="61"/>
        <end position="79"/>
    </location>
</feature>
<dbReference type="Pfam" id="PF04610">
    <property type="entry name" value="TrbL"/>
    <property type="match status" value="1"/>
</dbReference>
<dbReference type="AlphaFoldDB" id="A0A9Q2P040"/>
<feature type="transmembrane region" description="Helical" evidence="6">
    <location>
        <begin position="202"/>
        <end position="224"/>
    </location>
</feature>
<dbReference type="EMBL" id="JAFBXF010000013">
    <property type="protein sequence ID" value="MBM2418833.1"/>
    <property type="molecule type" value="Genomic_DNA"/>
</dbReference>
<evidence type="ECO:0000313" key="10">
    <source>
        <dbReference type="Proteomes" id="UP000809440"/>
    </source>
</evidence>
<evidence type="ECO:0000256" key="6">
    <source>
        <dbReference type="SAM" id="Phobius"/>
    </source>
</evidence>
<dbReference type="RefSeq" id="WP_138488301.1">
    <property type="nucleotide sequence ID" value="NZ_JAFBWU010000013.1"/>
</dbReference>
<feature type="transmembrane region" description="Helical" evidence="6">
    <location>
        <begin position="33"/>
        <end position="55"/>
    </location>
</feature>
<dbReference type="Proteomes" id="UP000809440">
    <property type="component" value="Unassembled WGS sequence"/>
</dbReference>
<dbReference type="Proteomes" id="UP000755667">
    <property type="component" value="Unassembled WGS sequence"/>
</dbReference>
<feature type="transmembrane region" description="Helical" evidence="6">
    <location>
        <begin position="266"/>
        <end position="287"/>
    </location>
</feature>
<dbReference type="GO" id="GO:0030255">
    <property type="term" value="P:protein secretion by the type IV secretion system"/>
    <property type="evidence" value="ECO:0007669"/>
    <property type="project" value="InterPro"/>
</dbReference>
<dbReference type="InterPro" id="IPR007688">
    <property type="entry name" value="Conjugal_tfr_TrbL/VirB6"/>
</dbReference>
<protein>
    <submittedName>
        <fullName evidence="7">Type IV secretion system protein</fullName>
    </submittedName>
</protein>
<comment type="similarity">
    <text evidence="2">Belongs to the TrbL/VirB6 family.</text>
</comment>
<evidence type="ECO:0000256" key="4">
    <source>
        <dbReference type="ARBA" id="ARBA00022989"/>
    </source>
</evidence>
<comment type="caution">
    <text evidence="7">The sequence shown here is derived from an EMBL/GenBank/DDBJ whole genome shotgun (WGS) entry which is preliminary data.</text>
</comment>
<feature type="transmembrane region" description="Helical" evidence="6">
    <location>
        <begin position="91"/>
        <end position="115"/>
    </location>
</feature>
<comment type="subcellular location">
    <subcellularLocation>
        <location evidence="1">Membrane</location>
        <topology evidence="1">Multi-pass membrane protein</topology>
    </subcellularLocation>
</comment>
<name>A0A9Q2P040_9RHOB</name>
<organism evidence="7 9">
    <name type="scientific">Marivita cryptomonadis</name>
    <dbReference type="NCBI Taxonomy" id="505252"/>
    <lineage>
        <taxon>Bacteria</taxon>
        <taxon>Pseudomonadati</taxon>
        <taxon>Pseudomonadota</taxon>
        <taxon>Alphaproteobacteria</taxon>
        <taxon>Rhodobacterales</taxon>
        <taxon>Roseobacteraceae</taxon>
        <taxon>Marivita</taxon>
    </lineage>
</organism>
<evidence type="ECO:0000256" key="3">
    <source>
        <dbReference type="ARBA" id="ARBA00022692"/>
    </source>
</evidence>
<accession>A0A9Q2P040</accession>
<keyword evidence="3 6" id="KW-0812">Transmembrane</keyword>
<evidence type="ECO:0000256" key="2">
    <source>
        <dbReference type="ARBA" id="ARBA00007802"/>
    </source>
</evidence>
<evidence type="ECO:0000256" key="5">
    <source>
        <dbReference type="ARBA" id="ARBA00023136"/>
    </source>
</evidence>